<name>A0A9W9PNS9_9EURO</name>
<comment type="caution">
    <text evidence="2">The sequence shown here is derived from an EMBL/GenBank/DDBJ whole genome shotgun (WGS) entry which is preliminary data.</text>
</comment>
<evidence type="ECO:0000313" key="2">
    <source>
        <dbReference type="EMBL" id="KAJ5299499.1"/>
    </source>
</evidence>
<reference evidence="2" key="2">
    <citation type="journal article" date="2023" name="IMA Fungus">
        <title>Comparative genomic study of the Penicillium genus elucidates a diverse pangenome and 15 lateral gene transfer events.</title>
        <authorList>
            <person name="Petersen C."/>
            <person name="Sorensen T."/>
            <person name="Nielsen M.R."/>
            <person name="Sondergaard T.E."/>
            <person name="Sorensen J.L."/>
            <person name="Fitzpatrick D.A."/>
            <person name="Frisvad J.C."/>
            <person name="Nielsen K.L."/>
        </authorList>
    </citation>
    <scope>NUCLEOTIDE SEQUENCE</scope>
    <source>
        <strain evidence="2">IBT 21472</strain>
    </source>
</reference>
<dbReference type="Proteomes" id="UP001147746">
    <property type="component" value="Unassembled WGS sequence"/>
</dbReference>
<proteinExistence type="predicted"/>
<sequence>MHLASWRWRKLTMQKSNNSIYRWLSKVTDGDQASGTSGAGVSAGAPYTCPTLTEFARYTDDNGLEHLLTCVPAVLESTDFTPQVRWFHSKKRTRDTPTREVLPRDEPRSVKAINEFERKPRRMTRKDRFKLKTTGSSIRGPSEVPEQRAKRQRRSRKQSMNDGFHASNVARNRLTLTNPASLGIFSKGRASSPIKLRDVFNATFSETNLLSRKTPGNGRVSMSAVNESREPKQTSDIYDSFNFRSHDVPKQLDACLTNAFIGRIERIDATRPRHRLSPNKTTEFADPVKATIASQGEGNLDRQAAKAAHESRSFSPYTWSESGRATASLSAIVEDHLLNILHVGLFPKPQTSPEVEIGSKHYYSLHELKMLLEARKESWQSNIGGVEATFQPASTLNSPQKPGTQIPHIEEVAENLDSELNVTTVKRNTTSDMSKTCTGDVIWDSQLQRDFNGNDLSNLSSLQCPKVGNPYMTDADAFFRALDAEFCAIMETSDNYLEPARQSSKTQPTSEVDQHTVFSAERQPKLTVDSIRSQRLDRLDSGITHSASQAIPLHHALDELATRPNDPRILPVTSSRQPFSVLTTAPVLKHTTLPSGFWRRNKLY</sequence>
<feature type="compositionally biased region" description="Basic residues" evidence="1">
    <location>
        <begin position="119"/>
        <end position="131"/>
    </location>
</feature>
<dbReference type="AlphaFoldDB" id="A0A9W9PNS9"/>
<accession>A0A9W9PNS9</accession>
<protein>
    <submittedName>
        <fullName evidence="2">Uncharacterized protein</fullName>
    </submittedName>
</protein>
<organism evidence="2 3">
    <name type="scientific">Penicillium atrosanguineum</name>
    <dbReference type="NCBI Taxonomy" id="1132637"/>
    <lineage>
        <taxon>Eukaryota</taxon>
        <taxon>Fungi</taxon>
        <taxon>Dikarya</taxon>
        <taxon>Ascomycota</taxon>
        <taxon>Pezizomycotina</taxon>
        <taxon>Eurotiomycetes</taxon>
        <taxon>Eurotiomycetidae</taxon>
        <taxon>Eurotiales</taxon>
        <taxon>Aspergillaceae</taxon>
        <taxon>Penicillium</taxon>
    </lineage>
</organism>
<feature type="region of interest" description="Disordered" evidence="1">
    <location>
        <begin position="118"/>
        <end position="169"/>
    </location>
</feature>
<keyword evidence="3" id="KW-1185">Reference proteome</keyword>
<gene>
    <name evidence="2" type="ORF">N7476_011056</name>
</gene>
<evidence type="ECO:0000313" key="3">
    <source>
        <dbReference type="Proteomes" id="UP001147746"/>
    </source>
</evidence>
<dbReference type="EMBL" id="JAPZBO010000010">
    <property type="protein sequence ID" value="KAJ5299499.1"/>
    <property type="molecule type" value="Genomic_DNA"/>
</dbReference>
<reference evidence="2" key="1">
    <citation type="submission" date="2022-12" db="EMBL/GenBank/DDBJ databases">
        <authorList>
            <person name="Petersen C."/>
        </authorList>
    </citation>
    <scope>NUCLEOTIDE SEQUENCE</scope>
    <source>
        <strain evidence="2">IBT 21472</strain>
    </source>
</reference>
<evidence type="ECO:0000256" key="1">
    <source>
        <dbReference type="SAM" id="MobiDB-lite"/>
    </source>
</evidence>